<feature type="transmembrane region" description="Helical" evidence="2">
    <location>
        <begin position="73"/>
        <end position="92"/>
    </location>
</feature>
<evidence type="ECO:0000313" key="3">
    <source>
        <dbReference type="EMBL" id="SHF14022.1"/>
    </source>
</evidence>
<keyword evidence="1" id="KW-0175">Coiled coil</keyword>
<protein>
    <recommendedName>
        <fullName evidence="5">Haemolysin XhlA</fullName>
    </recommendedName>
</protein>
<keyword evidence="2" id="KW-0812">Transmembrane</keyword>
<dbReference type="RefSeq" id="WP_139279103.1">
    <property type="nucleotide sequence ID" value="NZ_FQVL01000008.1"/>
</dbReference>
<gene>
    <name evidence="3" type="ORF">SAMN05444392_10887</name>
</gene>
<accession>A0A1M4Z8D7</accession>
<dbReference type="OrthoDB" id="2971576at2"/>
<evidence type="ECO:0000256" key="2">
    <source>
        <dbReference type="SAM" id="Phobius"/>
    </source>
</evidence>
<dbReference type="Proteomes" id="UP000184476">
    <property type="component" value="Unassembled WGS sequence"/>
</dbReference>
<feature type="coiled-coil region" evidence="1">
    <location>
        <begin position="19"/>
        <end position="70"/>
    </location>
</feature>
<reference evidence="3 4" key="1">
    <citation type="submission" date="2016-11" db="EMBL/GenBank/DDBJ databases">
        <authorList>
            <person name="Jaros S."/>
            <person name="Januszkiewicz K."/>
            <person name="Wedrychowicz H."/>
        </authorList>
    </citation>
    <scope>NUCLEOTIDE SEQUENCE [LARGE SCALE GENOMIC DNA]</scope>
    <source>
        <strain evidence="3 4">DSM 44666</strain>
    </source>
</reference>
<sequence>MMKEKGGVVISIEDIYFALQEIKTDVSTVKSEVKNLRETDERSREALELAKDAMAKAVELEKQVEKIDARQQWLQGLFLTAILGIGSLLFTLN</sequence>
<keyword evidence="2" id="KW-0472">Membrane</keyword>
<dbReference type="STRING" id="112248.SAMN05444392_10887"/>
<organism evidence="3 4">
    <name type="scientific">Seinonella peptonophila</name>
    <dbReference type="NCBI Taxonomy" id="112248"/>
    <lineage>
        <taxon>Bacteria</taxon>
        <taxon>Bacillati</taxon>
        <taxon>Bacillota</taxon>
        <taxon>Bacilli</taxon>
        <taxon>Bacillales</taxon>
        <taxon>Thermoactinomycetaceae</taxon>
        <taxon>Seinonella</taxon>
    </lineage>
</organism>
<dbReference type="AlphaFoldDB" id="A0A1M4Z8D7"/>
<evidence type="ECO:0000256" key="1">
    <source>
        <dbReference type="SAM" id="Coils"/>
    </source>
</evidence>
<keyword evidence="4" id="KW-1185">Reference proteome</keyword>
<name>A0A1M4Z8D7_9BACL</name>
<dbReference type="EMBL" id="FQVL01000008">
    <property type="protein sequence ID" value="SHF14022.1"/>
    <property type="molecule type" value="Genomic_DNA"/>
</dbReference>
<evidence type="ECO:0008006" key="5">
    <source>
        <dbReference type="Google" id="ProtNLM"/>
    </source>
</evidence>
<keyword evidence="2" id="KW-1133">Transmembrane helix</keyword>
<proteinExistence type="predicted"/>
<evidence type="ECO:0000313" key="4">
    <source>
        <dbReference type="Proteomes" id="UP000184476"/>
    </source>
</evidence>